<evidence type="ECO:0000256" key="5">
    <source>
        <dbReference type="ARBA" id="ARBA00023284"/>
    </source>
</evidence>
<keyword evidence="3" id="KW-0812">Transmembrane</keyword>
<dbReference type="PROSITE" id="PS51352">
    <property type="entry name" value="THIOREDOXIN_2"/>
    <property type="match status" value="1"/>
</dbReference>
<comment type="caution">
    <text evidence="7">The sequence shown here is derived from an EMBL/GenBank/DDBJ whole genome shotgun (WGS) entry which is preliminary data.</text>
</comment>
<protein>
    <submittedName>
        <fullName evidence="7">TlpA family protein disulfide reductase</fullName>
    </submittedName>
</protein>
<reference evidence="7 8" key="1">
    <citation type="submission" date="2024-10" db="EMBL/GenBank/DDBJ databases">
        <title>The Natural Products Discovery Center: Release of the First 8490 Sequenced Strains for Exploring Actinobacteria Biosynthetic Diversity.</title>
        <authorList>
            <person name="Kalkreuter E."/>
            <person name="Kautsar S.A."/>
            <person name="Yang D."/>
            <person name="Bader C.D."/>
            <person name="Teijaro C.N."/>
            <person name="Fluegel L."/>
            <person name="Davis C.M."/>
            <person name="Simpson J.R."/>
            <person name="Lauterbach L."/>
            <person name="Steele A.D."/>
            <person name="Gui C."/>
            <person name="Meng S."/>
            <person name="Li G."/>
            <person name="Viehrig K."/>
            <person name="Ye F."/>
            <person name="Su P."/>
            <person name="Kiefer A.F."/>
            <person name="Nichols A."/>
            <person name="Cepeda A.J."/>
            <person name="Yan W."/>
            <person name="Fan B."/>
            <person name="Jiang Y."/>
            <person name="Adhikari A."/>
            <person name="Zheng C.-J."/>
            <person name="Schuster L."/>
            <person name="Cowan T.M."/>
            <person name="Smanski M.J."/>
            <person name="Chevrette M.G."/>
            <person name="De Carvalho L.P.S."/>
            <person name="Shen B."/>
        </authorList>
    </citation>
    <scope>NUCLEOTIDE SEQUENCE [LARGE SCALE GENOMIC DNA]</scope>
    <source>
        <strain evidence="7 8">NPDC001281</strain>
    </source>
</reference>
<evidence type="ECO:0000259" key="6">
    <source>
        <dbReference type="PROSITE" id="PS51352"/>
    </source>
</evidence>
<keyword evidence="8" id="KW-1185">Reference proteome</keyword>
<evidence type="ECO:0000313" key="8">
    <source>
        <dbReference type="Proteomes" id="UP001602119"/>
    </source>
</evidence>
<dbReference type="Proteomes" id="UP001602119">
    <property type="component" value="Unassembled WGS sequence"/>
</dbReference>
<dbReference type="PROSITE" id="PS00194">
    <property type="entry name" value="THIOREDOXIN_1"/>
    <property type="match status" value="1"/>
</dbReference>
<keyword evidence="3" id="KW-0735">Signal-anchor</keyword>
<proteinExistence type="predicted"/>
<keyword evidence="5" id="KW-0676">Redox-active center</keyword>
<dbReference type="SUPFAM" id="SSF52833">
    <property type="entry name" value="Thioredoxin-like"/>
    <property type="match status" value="1"/>
</dbReference>
<keyword evidence="4" id="KW-1015">Disulfide bond</keyword>
<dbReference type="InterPro" id="IPR036249">
    <property type="entry name" value="Thioredoxin-like_sf"/>
</dbReference>
<dbReference type="RefSeq" id="WP_387345608.1">
    <property type="nucleotide sequence ID" value="NZ_JBIAXI010000022.1"/>
</dbReference>
<accession>A0ABW6VDF3</accession>
<dbReference type="InterPro" id="IPR017937">
    <property type="entry name" value="Thioredoxin_CS"/>
</dbReference>
<dbReference type="InterPro" id="IPR050553">
    <property type="entry name" value="Thioredoxin_ResA/DsbE_sf"/>
</dbReference>
<organism evidence="7 8">
    <name type="scientific">Microtetraspora fusca</name>
    <dbReference type="NCBI Taxonomy" id="1997"/>
    <lineage>
        <taxon>Bacteria</taxon>
        <taxon>Bacillati</taxon>
        <taxon>Actinomycetota</taxon>
        <taxon>Actinomycetes</taxon>
        <taxon>Streptosporangiales</taxon>
        <taxon>Streptosporangiaceae</taxon>
        <taxon>Microtetraspora</taxon>
    </lineage>
</organism>
<evidence type="ECO:0000256" key="3">
    <source>
        <dbReference type="ARBA" id="ARBA00022968"/>
    </source>
</evidence>
<dbReference type="EMBL" id="JBIAXI010000022">
    <property type="protein sequence ID" value="MFF4777180.1"/>
    <property type="molecule type" value="Genomic_DNA"/>
</dbReference>
<dbReference type="PANTHER" id="PTHR42852:SF6">
    <property type="entry name" value="THIOL:DISULFIDE INTERCHANGE PROTEIN DSBE"/>
    <property type="match status" value="1"/>
</dbReference>
<keyword evidence="2" id="KW-0201">Cytochrome c-type biogenesis</keyword>
<gene>
    <name evidence="7" type="ORF">ACFY05_30430</name>
</gene>
<comment type="subcellular location">
    <subcellularLocation>
        <location evidence="1">Cell envelope</location>
    </subcellularLocation>
</comment>
<dbReference type="PANTHER" id="PTHR42852">
    <property type="entry name" value="THIOL:DISULFIDE INTERCHANGE PROTEIN DSBE"/>
    <property type="match status" value="1"/>
</dbReference>
<sequence length="179" mass="19291">MVGALPRVRRLRPALAVVLATILAAVLAYGLARKGSTDPAVIRRTPDLAGSTLDGRDFRLAGLRGHVVLVNVWASWCGPCREELPLLLDTVRRYAPRGLRAVGVDTRDGRPAARAFLEGSGDGGFPHLFDPDGRLAVELGAFGVPETFLLDRNGVIVRRRVGPLTEEWIEANVLPELAA</sequence>
<dbReference type="Gene3D" id="3.40.30.10">
    <property type="entry name" value="Glutaredoxin"/>
    <property type="match status" value="1"/>
</dbReference>
<evidence type="ECO:0000256" key="1">
    <source>
        <dbReference type="ARBA" id="ARBA00004196"/>
    </source>
</evidence>
<feature type="domain" description="Thioredoxin" evidence="6">
    <location>
        <begin position="39"/>
        <end position="179"/>
    </location>
</feature>
<name>A0ABW6VDF3_MICFU</name>
<evidence type="ECO:0000256" key="2">
    <source>
        <dbReference type="ARBA" id="ARBA00022748"/>
    </source>
</evidence>
<dbReference type="InterPro" id="IPR013766">
    <property type="entry name" value="Thioredoxin_domain"/>
</dbReference>
<evidence type="ECO:0000256" key="4">
    <source>
        <dbReference type="ARBA" id="ARBA00023157"/>
    </source>
</evidence>
<dbReference type="Pfam" id="PF00578">
    <property type="entry name" value="AhpC-TSA"/>
    <property type="match status" value="1"/>
</dbReference>
<evidence type="ECO:0000313" key="7">
    <source>
        <dbReference type="EMBL" id="MFF4777180.1"/>
    </source>
</evidence>
<dbReference type="InterPro" id="IPR000866">
    <property type="entry name" value="AhpC/TSA"/>
</dbReference>